<reference evidence="2 3" key="1">
    <citation type="submission" date="2019-06" db="EMBL/GenBank/DDBJ databases">
        <title>Lysobacter alkalisoli sp. nov. isolated from saline soil.</title>
        <authorList>
            <person name="Sun J.-Q."/>
            <person name="Xu L."/>
        </authorList>
    </citation>
    <scope>NUCLEOTIDE SEQUENCE [LARGE SCALE GENOMIC DNA]</scope>
    <source>
        <strain evidence="2 3">JCM 31130</strain>
    </source>
</reference>
<feature type="compositionally biased region" description="Pro residues" evidence="1">
    <location>
        <begin position="71"/>
        <end position="89"/>
    </location>
</feature>
<proteinExistence type="predicted"/>
<keyword evidence="3" id="KW-1185">Reference proteome</keyword>
<sequence length="100" mass="10884">MRFAYCTAQGDALSRLGFQRAAARDGSQSKRGFNRRRMGRAKPNPSLGFGATTDGFRLRLYPSYGTIVSPIPNPQSPIPNPQSPIPNPPLKQTARGRRGG</sequence>
<feature type="region of interest" description="Disordered" evidence="1">
    <location>
        <begin position="69"/>
        <end position="100"/>
    </location>
</feature>
<evidence type="ECO:0000313" key="2">
    <source>
        <dbReference type="EMBL" id="TQD39494.1"/>
    </source>
</evidence>
<dbReference type="EMBL" id="VICE01000148">
    <property type="protein sequence ID" value="TQD39494.1"/>
    <property type="molecule type" value="Genomic_DNA"/>
</dbReference>
<evidence type="ECO:0000313" key="3">
    <source>
        <dbReference type="Proteomes" id="UP000318212"/>
    </source>
</evidence>
<gene>
    <name evidence="2" type="ORF">FKV25_15095</name>
</gene>
<organism evidence="2 3">
    <name type="scientific">Marilutibacter aestuarii</name>
    <dbReference type="NCBI Taxonomy" id="1706195"/>
    <lineage>
        <taxon>Bacteria</taxon>
        <taxon>Pseudomonadati</taxon>
        <taxon>Pseudomonadota</taxon>
        <taxon>Gammaproteobacteria</taxon>
        <taxon>Lysobacterales</taxon>
        <taxon>Lysobacteraceae</taxon>
        <taxon>Marilutibacter</taxon>
    </lineage>
</organism>
<dbReference type="Proteomes" id="UP000318212">
    <property type="component" value="Unassembled WGS sequence"/>
</dbReference>
<protein>
    <submittedName>
        <fullName evidence="2">Uncharacterized protein</fullName>
    </submittedName>
</protein>
<dbReference type="AlphaFoldDB" id="A0A507ZTC2"/>
<evidence type="ECO:0000256" key="1">
    <source>
        <dbReference type="SAM" id="MobiDB-lite"/>
    </source>
</evidence>
<name>A0A507ZTC2_9GAMM</name>
<comment type="caution">
    <text evidence="2">The sequence shown here is derived from an EMBL/GenBank/DDBJ whole genome shotgun (WGS) entry which is preliminary data.</text>
</comment>
<accession>A0A507ZTC2</accession>
<feature type="region of interest" description="Disordered" evidence="1">
    <location>
        <begin position="22"/>
        <end position="52"/>
    </location>
</feature>